<proteinExistence type="predicted"/>
<evidence type="ECO:0000313" key="1">
    <source>
        <dbReference type="EMBL" id="KRY63052.1"/>
    </source>
</evidence>
<gene>
    <name evidence="1" type="ORF">T4D_15205</name>
</gene>
<evidence type="ECO:0000313" key="2">
    <source>
        <dbReference type="Proteomes" id="UP000054995"/>
    </source>
</evidence>
<sequence>MEWPKVRNSAQECTKSLRLSSIPQCNMIRLEVIYSKNA</sequence>
<name>A0A0V1DNB9_TRIPS</name>
<organism evidence="1 2">
    <name type="scientific">Trichinella pseudospiralis</name>
    <name type="common">Parasitic roundworm</name>
    <dbReference type="NCBI Taxonomy" id="6337"/>
    <lineage>
        <taxon>Eukaryota</taxon>
        <taxon>Metazoa</taxon>
        <taxon>Ecdysozoa</taxon>
        <taxon>Nematoda</taxon>
        <taxon>Enoplea</taxon>
        <taxon>Dorylaimia</taxon>
        <taxon>Trichinellida</taxon>
        <taxon>Trichinellidae</taxon>
        <taxon>Trichinella</taxon>
    </lineage>
</organism>
<dbReference type="AlphaFoldDB" id="A0A0V1DNB9"/>
<keyword evidence="2" id="KW-1185">Reference proteome</keyword>
<dbReference type="EMBL" id="JYDT01002719">
    <property type="protein sequence ID" value="KRY63052.1"/>
    <property type="molecule type" value="Genomic_DNA"/>
</dbReference>
<reference evidence="1 2" key="1">
    <citation type="submission" date="2015-01" db="EMBL/GenBank/DDBJ databases">
        <title>Evolution of Trichinella species and genotypes.</title>
        <authorList>
            <person name="Korhonen P.K."/>
            <person name="Edoardo P."/>
            <person name="Giuseppe L.R."/>
            <person name="Gasser R.B."/>
        </authorList>
    </citation>
    <scope>NUCLEOTIDE SEQUENCE [LARGE SCALE GENOMIC DNA]</scope>
    <source>
        <strain evidence="1">ISS470</strain>
    </source>
</reference>
<dbReference type="Proteomes" id="UP000054995">
    <property type="component" value="Unassembled WGS sequence"/>
</dbReference>
<accession>A0A0V1DNB9</accession>
<protein>
    <submittedName>
        <fullName evidence="1">Uncharacterized protein</fullName>
    </submittedName>
</protein>
<comment type="caution">
    <text evidence="1">The sequence shown here is derived from an EMBL/GenBank/DDBJ whole genome shotgun (WGS) entry which is preliminary data.</text>
</comment>